<feature type="compositionally biased region" description="Polar residues" evidence="1">
    <location>
        <begin position="506"/>
        <end position="521"/>
    </location>
</feature>
<feature type="transmembrane region" description="Helical" evidence="2">
    <location>
        <begin position="238"/>
        <end position="259"/>
    </location>
</feature>
<keyword evidence="4" id="KW-1185">Reference proteome</keyword>
<feature type="region of interest" description="Disordered" evidence="1">
    <location>
        <begin position="626"/>
        <end position="957"/>
    </location>
</feature>
<keyword evidence="2" id="KW-0472">Membrane</keyword>
<evidence type="ECO:0000313" key="4">
    <source>
        <dbReference type="Proteomes" id="UP000326757"/>
    </source>
</evidence>
<feature type="transmembrane region" description="Helical" evidence="2">
    <location>
        <begin position="208"/>
        <end position="226"/>
    </location>
</feature>
<dbReference type="Proteomes" id="UP000326757">
    <property type="component" value="Unassembled WGS sequence"/>
</dbReference>
<dbReference type="CDD" id="cd14939">
    <property type="entry name" value="7tmD_STE2"/>
    <property type="match status" value="1"/>
</dbReference>
<feature type="compositionally biased region" description="Basic residues" evidence="1">
    <location>
        <begin position="1309"/>
        <end position="1318"/>
    </location>
</feature>
<dbReference type="GO" id="GO:0004932">
    <property type="term" value="F:mating-type factor pheromone receptor activity"/>
    <property type="evidence" value="ECO:0007669"/>
    <property type="project" value="InterPro"/>
</dbReference>
<feature type="compositionally biased region" description="Basic residues" evidence="1">
    <location>
        <begin position="486"/>
        <end position="497"/>
    </location>
</feature>
<gene>
    <name evidence="3" type="ORF">EYC80_011136</name>
</gene>
<evidence type="ECO:0000313" key="3">
    <source>
        <dbReference type="EMBL" id="KAB8290271.1"/>
    </source>
</evidence>
<comment type="caution">
    <text evidence="3">The sequence shown here is derived from an EMBL/GenBank/DDBJ whole genome shotgun (WGS) entry which is preliminary data.</text>
</comment>
<dbReference type="PANTHER" id="PTHR28009">
    <property type="entry name" value="PHEROMONE ALPHA FACTOR RECEPTOR"/>
    <property type="match status" value="1"/>
</dbReference>
<feature type="compositionally biased region" description="Pro residues" evidence="1">
    <location>
        <begin position="854"/>
        <end position="864"/>
    </location>
</feature>
<dbReference type="OrthoDB" id="5402633at2759"/>
<dbReference type="EMBL" id="VIGI01000018">
    <property type="protein sequence ID" value="KAB8290271.1"/>
    <property type="molecule type" value="Genomic_DNA"/>
</dbReference>
<feature type="region of interest" description="Disordered" evidence="1">
    <location>
        <begin position="989"/>
        <end position="1011"/>
    </location>
</feature>
<dbReference type="InterPro" id="IPR000366">
    <property type="entry name" value="GPCR_STE2"/>
</dbReference>
<feature type="compositionally biased region" description="Basic and acidic residues" evidence="1">
    <location>
        <begin position="788"/>
        <end position="803"/>
    </location>
</feature>
<organism evidence="3 4">
    <name type="scientific">Monilinia laxa</name>
    <name type="common">Brown rot fungus</name>
    <name type="synonym">Sclerotinia laxa</name>
    <dbReference type="NCBI Taxonomy" id="61186"/>
    <lineage>
        <taxon>Eukaryota</taxon>
        <taxon>Fungi</taxon>
        <taxon>Dikarya</taxon>
        <taxon>Ascomycota</taxon>
        <taxon>Pezizomycotina</taxon>
        <taxon>Leotiomycetes</taxon>
        <taxon>Helotiales</taxon>
        <taxon>Sclerotiniaceae</taxon>
        <taxon>Monilinia</taxon>
    </lineage>
</organism>
<feature type="region of interest" description="Disordered" evidence="1">
    <location>
        <begin position="423"/>
        <end position="456"/>
    </location>
</feature>
<feature type="region of interest" description="Disordered" evidence="1">
    <location>
        <begin position="1103"/>
        <end position="1124"/>
    </location>
</feature>
<dbReference type="PRINTS" id="PR00250">
    <property type="entry name" value="GPCRSTE2"/>
</dbReference>
<feature type="region of interest" description="Disordered" evidence="1">
    <location>
        <begin position="1025"/>
        <end position="1044"/>
    </location>
</feature>
<dbReference type="Gene3D" id="1.10.287.920">
    <property type="entry name" value="Pheromone alpha factor receptor"/>
    <property type="match status" value="1"/>
</dbReference>
<dbReference type="GO" id="GO:0038038">
    <property type="term" value="C:G protein-coupled receptor homodimeric complex"/>
    <property type="evidence" value="ECO:0007669"/>
    <property type="project" value="TreeGrafter"/>
</dbReference>
<dbReference type="Pfam" id="PF02116">
    <property type="entry name" value="STE2"/>
    <property type="match status" value="1"/>
</dbReference>
<protein>
    <recommendedName>
        <fullName evidence="5">Mating-type alpha-pheromone receptor PreB</fullName>
    </recommendedName>
</protein>
<feature type="compositionally biased region" description="Polar residues" evidence="1">
    <location>
        <begin position="632"/>
        <end position="642"/>
    </location>
</feature>
<proteinExistence type="predicted"/>
<feature type="transmembrane region" description="Helical" evidence="2">
    <location>
        <begin position="117"/>
        <end position="140"/>
    </location>
</feature>
<evidence type="ECO:0000256" key="1">
    <source>
        <dbReference type="SAM" id="MobiDB-lite"/>
    </source>
</evidence>
<accession>A0A5N6JQK1</accession>
<feature type="compositionally biased region" description="Basic and acidic residues" evidence="1">
    <location>
        <begin position="1103"/>
        <end position="1117"/>
    </location>
</feature>
<name>A0A5N6JQK1_MONLA</name>
<feature type="transmembrane region" description="Helical" evidence="2">
    <location>
        <begin position="161"/>
        <end position="188"/>
    </location>
</feature>
<feature type="compositionally biased region" description="Gly residues" evidence="1">
    <location>
        <begin position="1031"/>
        <end position="1042"/>
    </location>
</feature>
<evidence type="ECO:0008006" key="5">
    <source>
        <dbReference type="Google" id="ProtNLM"/>
    </source>
</evidence>
<keyword evidence="2" id="KW-1133">Transmembrane helix</keyword>
<reference evidence="3 4" key="1">
    <citation type="submission" date="2019-06" db="EMBL/GenBank/DDBJ databases">
        <title>Genome Sequence of the Brown Rot Fungal Pathogen Monilinia laxa.</title>
        <authorList>
            <person name="De Miccolis Angelini R.M."/>
            <person name="Landi L."/>
            <person name="Abate D."/>
            <person name="Pollastro S."/>
            <person name="Romanazzi G."/>
            <person name="Faretra F."/>
        </authorList>
    </citation>
    <scope>NUCLEOTIDE SEQUENCE [LARGE SCALE GENOMIC DNA]</scope>
    <source>
        <strain evidence="3 4">Mlax316</strain>
    </source>
</reference>
<feature type="compositionally biased region" description="Basic residues" evidence="1">
    <location>
        <begin position="932"/>
        <end position="944"/>
    </location>
</feature>
<evidence type="ECO:0000256" key="2">
    <source>
        <dbReference type="SAM" id="Phobius"/>
    </source>
</evidence>
<feature type="region of interest" description="Disordered" evidence="1">
    <location>
        <begin position="561"/>
        <end position="613"/>
    </location>
</feature>
<feature type="compositionally biased region" description="Basic and acidic residues" evidence="1">
    <location>
        <begin position="1286"/>
        <end position="1295"/>
    </location>
</feature>
<sequence>MASSNSSFDPLTQTFTILMADGVTTVTITPLDVNYFYYYNVASCINYGAQAGACLLMFFVVVVLTRAAKRKTILFALNILSLILGFLRALLFALYFVNGFNDFYAAFTMDFSRVPRSAFATSVASSVMPLLMTITVNMSLYLQAYTVCKGLDDISRYTLTILSFLIALIAIGFRFASTVINCMAIIALSASSVPLQWLNKGTLVTETISIWFFSVVFTGKLVWTLYNRRRHGWRQWSAVRILAAMGCCTMIIPSIFAVLEYVTPVTFPEAGSIALTMVALLLPISSLWASMATDEEMSSTDMSNLTGTLASSQQSGSYSRKTYASDITTQSSRLDLQCRKGSNATRKCSNAMEQVTTIDSIMDNDARYTPRDSTELDLEAMGVRINRSKPVVTSALRCLVGKFEAMDALSLPIQDLTLQPAPLHSALNSPTKRGRARDSSQRRLSPILSPASTNMSKDGDVFIDEYMGDSTWGDTPSSTISTILRSSKKQFQSRRLKTPQYPVKTAKTSSRSVNRTTPSRSISKHRNATKGEVATYVPLKNSPNKKIGSMIKDRIKFFDGNPDENHALSPPKLGLPKTDPSKPTSQYDGYRHNIELSPPSYSRGAETPISRAPVGGVLNFSTISEPAREKSTFSSPAKSQHSTSRKQRKVFGEAVQNPFLNSQGSSEKTRSSMTISPHTSPTRPQPFCRIDSESKNPSPRGRSLARYEVNTPPTRSSELPKISRPRGRNIPGRKDPKTGIQRKTSKPNVTKSARKSKQSIKQKTKNEKAQSQEKIFPEANYEASPMPKNDDDVRRPQRIKDTTSFRSKSKVADMRMRFDGGASFASPVLPGSASKDVERKVSPVKEVGISSTIPSPPPVPPPPIFSSSIHKNINDSPKHPMSPPHALSVKPPTPRTQMPSKSLVQRVSALPLERREKTPASGDQQTPQKEGLKKKPTSLTKRRFEKPALQTWPRSIQRPKQVRNGLIADKLRIFEEILKKNDGVIASPRRETKRGIEEVKGSGEGKDSGVRSLVEGRKECFELGVRRDGDTNGGGGGGGFGYGNEKKLNQVFPKAVIAKERWKGKGKEMEMEKKDKICEERNMGGDGVEVEVEGLKVSPMIKEKAEEKEKEKSERKWSTGGKGPRLGSRRFVVGRWNEISSPSKGAVSMDNHEELAHLPVKRGLRDARMHTGRDGSYSIDWDEVEREIEREGGLDPGMLDLEVLVGMGKGVDKGEKEEMRDGMGRAGVRVKEGCDLNLSMGTGIGMGADLNMVVKEAECGLKEPKPLRAVEIKRMVEICRDKDRDRVGERGREKVGLGIGDGTGQRERSRGRKLKRRK</sequence>
<dbReference type="InterPro" id="IPR027458">
    <property type="entry name" value="STE2_TM1-TM2_sf"/>
</dbReference>
<keyword evidence="2" id="KW-0812">Transmembrane</keyword>
<feature type="compositionally biased region" description="Polar residues" evidence="1">
    <location>
        <begin position="658"/>
        <end position="682"/>
    </location>
</feature>
<feature type="region of interest" description="Disordered" evidence="1">
    <location>
        <begin position="1286"/>
        <end position="1318"/>
    </location>
</feature>
<feature type="compositionally biased region" description="Polar residues" evidence="1">
    <location>
        <begin position="895"/>
        <end position="905"/>
    </location>
</feature>
<feature type="compositionally biased region" description="Basic residues" evidence="1">
    <location>
        <begin position="752"/>
        <end position="763"/>
    </location>
</feature>
<feature type="transmembrane region" description="Helical" evidence="2">
    <location>
        <begin position="37"/>
        <end position="63"/>
    </location>
</feature>
<dbReference type="GO" id="GO:0000750">
    <property type="term" value="P:pheromone-dependent signal transduction involved in conjugation with cellular fusion"/>
    <property type="evidence" value="ECO:0007669"/>
    <property type="project" value="TreeGrafter"/>
</dbReference>
<feature type="transmembrane region" description="Helical" evidence="2">
    <location>
        <begin position="75"/>
        <end position="97"/>
    </location>
</feature>
<feature type="region of interest" description="Disordered" evidence="1">
    <location>
        <begin position="486"/>
        <end position="525"/>
    </location>
</feature>
<dbReference type="PANTHER" id="PTHR28009:SF1">
    <property type="entry name" value="PHEROMONE ALPHA FACTOR RECEPTOR"/>
    <property type="match status" value="1"/>
</dbReference>